<keyword evidence="3" id="KW-1185">Reference proteome</keyword>
<evidence type="ECO:0000313" key="3">
    <source>
        <dbReference type="Proteomes" id="UP000598271"/>
    </source>
</evidence>
<keyword evidence="2" id="KW-0808">Transferase</keyword>
<dbReference type="InterPro" id="IPR028098">
    <property type="entry name" value="Glyco_trans_4-like_N"/>
</dbReference>
<dbReference type="SUPFAM" id="SSF53756">
    <property type="entry name" value="UDP-Glycosyltransferase/glycogen phosphorylase"/>
    <property type="match status" value="1"/>
</dbReference>
<name>A0A8J3G905_9BACT</name>
<feature type="domain" description="Glycosyltransferase subfamily 4-like N-terminal" evidence="1">
    <location>
        <begin position="13"/>
        <end position="166"/>
    </location>
</feature>
<dbReference type="Pfam" id="PF13439">
    <property type="entry name" value="Glyco_transf_4"/>
    <property type="match status" value="1"/>
</dbReference>
<dbReference type="Proteomes" id="UP000598271">
    <property type="component" value="Unassembled WGS sequence"/>
</dbReference>
<dbReference type="AlphaFoldDB" id="A0A8J3G905"/>
<dbReference type="Pfam" id="PF13692">
    <property type="entry name" value="Glyco_trans_1_4"/>
    <property type="match status" value="1"/>
</dbReference>
<comment type="caution">
    <text evidence="2">The sequence shown here is derived from an EMBL/GenBank/DDBJ whole genome shotgun (WGS) entry which is preliminary data.</text>
</comment>
<dbReference type="GO" id="GO:0016757">
    <property type="term" value="F:glycosyltransferase activity"/>
    <property type="evidence" value="ECO:0007669"/>
    <property type="project" value="UniProtKB-ARBA"/>
</dbReference>
<dbReference type="RefSeq" id="WP_189563341.1">
    <property type="nucleotide sequence ID" value="NZ_BMXF01000001.1"/>
</dbReference>
<dbReference type="EMBL" id="BMXF01000001">
    <property type="protein sequence ID" value="GHB59243.1"/>
    <property type="molecule type" value="Genomic_DNA"/>
</dbReference>
<dbReference type="PANTHER" id="PTHR12526">
    <property type="entry name" value="GLYCOSYLTRANSFERASE"/>
    <property type="match status" value="1"/>
</dbReference>
<dbReference type="PANTHER" id="PTHR12526:SF630">
    <property type="entry name" value="GLYCOSYLTRANSFERASE"/>
    <property type="match status" value="1"/>
</dbReference>
<evidence type="ECO:0000259" key="1">
    <source>
        <dbReference type="Pfam" id="PF13439"/>
    </source>
</evidence>
<accession>A0A8J3G905</accession>
<protein>
    <submittedName>
        <fullName evidence="2">Glycosyl transferase</fullName>
    </submittedName>
</protein>
<organism evidence="2 3">
    <name type="scientific">Persicitalea jodogahamensis</name>
    <dbReference type="NCBI Taxonomy" id="402147"/>
    <lineage>
        <taxon>Bacteria</taxon>
        <taxon>Pseudomonadati</taxon>
        <taxon>Bacteroidota</taxon>
        <taxon>Cytophagia</taxon>
        <taxon>Cytophagales</taxon>
        <taxon>Spirosomataceae</taxon>
        <taxon>Persicitalea</taxon>
    </lineage>
</organism>
<sequence>MKILHVVTLSELGGSQSVIISLSVAAVADGHKVMVVASSGGGLWEILPQEVQQWPIDTLTREINPFCDFKTYRKLKKIYRKFCPDVIHLHSSKIGVLGRIAFPRDKIIYTVHGFDSIRIAYRRFLPLEKILQRSCAHIVAVSRYDYMNLIAEGISRSVTYIYNGIEDYQSILSQPLPATIESYGKRIEAGKSFAVICIARISPQKKFDLFCEVAQSLIEQDIDFYWIGNKEVPGNLPENVHCLGEIPNAHQLIPYSDLFFLPSHYEGLPISILESLCYGVPVIASDVGGVPEILNGKNGFSLKNDVEAFRQVILYYKTKKAIHKSAGNEARLSFLSHFTVNRMYRSYLALYESILRSRS</sequence>
<gene>
    <name evidence="2" type="ORF">GCM10007390_11130</name>
</gene>
<dbReference type="Gene3D" id="3.40.50.2000">
    <property type="entry name" value="Glycogen Phosphorylase B"/>
    <property type="match status" value="2"/>
</dbReference>
<evidence type="ECO:0000313" key="2">
    <source>
        <dbReference type="EMBL" id="GHB59243.1"/>
    </source>
</evidence>
<proteinExistence type="predicted"/>
<reference evidence="2 3" key="1">
    <citation type="journal article" date="2014" name="Int. J. Syst. Evol. Microbiol.">
        <title>Complete genome sequence of Corynebacterium casei LMG S-19264T (=DSM 44701T), isolated from a smear-ripened cheese.</title>
        <authorList>
            <consortium name="US DOE Joint Genome Institute (JGI-PGF)"/>
            <person name="Walter F."/>
            <person name="Albersmeier A."/>
            <person name="Kalinowski J."/>
            <person name="Ruckert C."/>
        </authorList>
    </citation>
    <scope>NUCLEOTIDE SEQUENCE [LARGE SCALE GENOMIC DNA]</scope>
    <source>
        <strain evidence="2 3">KCTC 12866</strain>
    </source>
</reference>